<dbReference type="AlphaFoldDB" id="A0A7K1UBN0"/>
<dbReference type="EMBL" id="WRXN01000013">
    <property type="protein sequence ID" value="MVT11385.1"/>
    <property type="molecule type" value="Genomic_DNA"/>
</dbReference>
<proteinExistence type="predicted"/>
<organism evidence="1 2">
    <name type="scientific">Chitinophaga tropicalis</name>
    <dbReference type="NCBI Taxonomy" id="2683588"/>
    <lineage>
        <taxon>Bacteria</taxon>
        <taxon>Pseudomonadati</taxon>
        <taxon>Bacteroidota</taxon>
        <taxon>Chitinophagia</taxon>
        <taxon>Chitinophagales</taxon>
        <taxon>Chitinophagaceae</taxon>
        <taxon>Chitinophaga</taxon>
    </lineage>
</organism>
<comment type="caution">
    <text evidence="1">The sequence shown here is derived from an EMBL/GenBank/DDBJ whole genome shotgun (WGS) entry which is preliminary data.</text>
</comment>
<name>A0A7K1UBN0_9BACT</name>
<keyword evidence="2" id="KW-1185">Reference proteome</keyword>
<sequence length="233" mass="26370">MYRINRLMRGVLITTDEVLFHAPTQQTIDPRIIEQSIIVAEERIIRPALSDDLYYALIEQKNTEVTAENKATLEQQINDSLPEGSEPVVLAVGEIVNAMEFLNAGNMKLWKQHLWKLTAECVMLLATPEGFVQFGAQGIIHTQPASSPMNTSGLVTPELRSVKWVMDKKMMDRIDPLTEAMHAWLCRYKADYSLYKRDCGCDAKGVAYKRKSDIVLGLYDDIDNPHSCGCYED</sequence>
<evidence type="ECO:0008006" key="3">
    <source>
        <dbReference type="Google" id="ProtNLM"/>
    </source>
</evidence>
<gene>
    <name evidence="1" type="ORF">GO493_24175</name>
</gene>
<protein>
    <recommendedName>
        <fullName evidence="3">Phage protein</fullName>
    </recommendedName>
</protein>
<accession>A0A7K1UBN0</accession>
<reference evidence="1 2" key="1">
    <citation type="submission" date="2019-12" db="EMBL/GenBank/DDBJ databases">
        <title>Chitinophaga sp. strain ysch24 (GDMCC 1.1355), whole genome shotgun sequence.</title>
        <authorList>
            <person name="Zhang X."/>
        </authorList>
    </citation>
    <scope>NUCLEOTIDE SEQUENCE [LARGE SCALE GENOMIC DNA]</scope>
    <source>
        <strain evidence="2">ysch24</strain>
    </source>
</reference>
<evidence type="ECO:0000313" key="1">
    <source>
        <dbReference type="EMBL" id="MVT11385.1"/>
    </source>
</evidence>
<dbReference type="Proteomes" id="UP000461730">
    <property type="component" value="Unassembled WGS sequence"/>
</dbReference>
<evidence type="ECO:0000313" key="2">
    <source>
        <dbReference type="Proteomes" id="UP000461730"/>
    </source>
</evidence>
<dbReference type="RefSeq" id="WP_157308812.1">
    <property type="nucleotide sequence ID" value="NZ_WRXN01000013.1"/>
</dbReference>